<dbReference type="InterPro" id="IPR029000">
    <property type="entry name" value="Cyclophilin-like_dom_sf"/>
</dbReference>
<evidence type="ECO:0000256" key="3">
    <source>
        <dbReference type="ARBA" id="ARBA00022840"/>
    </source>
</evidence>
<name>A0A0A1MPR9_9BACI</name>
<dbReference type="RefSeq" id="WP_042529963.1">
    <property type="nucleotide sequence ID" value="NZ_CDGG01000001.1"/>
</dbReference>
<dbReference type="SUPFAM" id="SSF160467">
    <property type="entry name" value="PH0987 N-terminal domain-like"/>
    <property type="match status" value="1"/>
</dbReference>
<dbReference type="Gene3D" id="3.30.1360.40">
    <property type="match status" value="1"/>
</dbReference>
<dbReference type="SMART" id="SM00796">
    <property type="entry name" value="AHS1"/>
    <property type="match status" value="1"/>
</dbReference>
<dbReference type="NCBIfam" id="TIGR00370">
    <property type="entry name" value="5-oxoprolinase subunit PxpB"/>
    <property type="match status" value="1"/>
</dbReference>
<dbReference type="SUPFAM" id="SSF50891">
    <property type="entry name" value="Cyclophilin-like"/>
    <property type="match status" value="1"/>
</dbReference>
<keyword evidence="5" id="KW-0418">Kinase</keyword>
<proteinExistence type="predicted"/>
<dbReference type="OrthoDB" id="9778567at2"/>
<keyword evidence="6" id="KW-1185">Reference proteome</keyword>
<keyword evidence="3" id="KW-0067">ATP-binding</keyword>
<reference evidence="5 6" key="1">
    <citation type="submission" date="2014-11" db="EMBL/GenBank/DDBJ databases">
        <authorList>
            <person name="Urmite Genomes Urmite Genomes"/>
        </authorList>
    </citation>
    <scope>NUCLEOTIDE SEQUENCE [LARGE SCALE GENOMIC DNA]</scope>
    <source>
        <strain evidence="5 6">Oc5</strain>
    </source>
</reference>
<dbReference type="InterPro" id="IPR003833">
    <property type="entry name" value="CT_C_D"/>
</dbReference>
<dbReference type="STRING" id="545501.BN997_00887"/>
<dbReference type="Pfam" id="PF02682">
    <property type="entry name" value="CT_C_D"/>
    <property type="match status" value="1"/>
</dbReference>
<evidence type="ECO:0000256" key="1">
    <source>
        <dbReference type="ARBA" id="ARBA00022741"/>
    </source>
</evidence>
<keyword evidence="1" id="KW-0547">Nucleotide-binding</keyword>
<dbReference type="GO" id="GO:0016787">
    <property type="term" value="F:hydrolase activity"/>
    <property type="evidence" value="ECO:0007669"/>
    <property type="project" value="UniProtKB-KW"/>
</dbReference>
<dbReference type="AlphaFoldDB" id="A0A0A1MPR9"/>
<evidence type="ECO:0000256" key="2">
    <source>
        <dbReference type="ARBA" id="ARBA00022801"/>
    </source>
</evidence>
<dbReference type="PANTHER" id="PTHR34698:SF2">
    <property type="entry name" value="5-OXOPROLINASE SUBUNIT B"/>
    <property type="match status" value="1"/>
</dbReference>
<dbReference type="EMBL" id="CDGG01000001">
    <property type="protein sequence ID" value="CEI81071.1"/>
    <property type="molecule type" value="Genomic_DNA"/>
</dbReference>
<evidence type="ECO:0000259" key="4">
    <source>
        <dbReference type="SMART" id="SM00796"/>
    </source>
</evidence>
<evidence type="ECO:0000313" key="5">
    <source>
        <dbReference type="EMBL" id="CEI81071.1"/>
    </source>
</evidence>
<keyword evidence="2" id="KW-0378">Hydrolase</keyword>
<dbReference type="PANTHER" id="PTHR34698">
    <property type="entry name" value="5-OXOPROLINASE SUBUNIT B"/>
    <property type="match status" value="1"/>
</dbReference>
<feature type="domain" description="Carboxyltransferase" evidence="4">
    <location>
        <begin position="2"/>
        <end position="203"/>
    </location>
</feature>
<accession>A0A0A1MPR9</accession>
<dbReference type="GO" id="GO:0016301">
    <property type="term" value="F:kinase activity"/>
    <property type="evidence" value="ECO:0007669"/>
    <property type="project" value="UniProtKB-KW"/>
</dbReference>
<protein>
    <submittedName>
        <fullName evidence="5">Kinase A inhibitor</fullName>
    </submittedName>
</protein>
<sequence>MYPIQLYGDRGVRIPFGNAIDRQVNNAVHRFGALLEKYPIQGVSEWIPAYTAITIYYNPSEITYRELEKKLIHLQKIMEETAPPAARKITIPVCYDKEVALDMEDVAARSKLSIQEVIRLHTEPLYYVYMMGFMPGFPYLGGLSEKLAVPRLDNPRKMVEQGAVGIADKQTGIYPLESPGGWRIIGKTPVHLYDAKGEKKILIQSGDLLQFEAIDLQTYYKIEEAVENGSYQPQINQEKEEQS</sequence>
<keyword evidence="5" id="KW-0808">Transferase</keyword>
<dbReference type="Gene3D" id="2.40.100.10">
    <property type="entry name" value="Cyclophilin-like"/>
    <property type="match status" value="1"/>
</dbReference>
<dbReference type="Proteomes" id="UP000040453">
    <property type="component" value="Unassembled WGS sequence"/>
</dbReference>
<organism evidence="5 6">
    <name type="scientific">Oceanobacillus oncorhynchi</name>
    <dbReference type="NCBI Taxonomy" id="545501"/>
    <lineage>
        <taxon>Bacteria</taxon>
        <taxon>Bacillati</taxon>
        <taxon>Bacillota</taxon>
        <taxon>Bacilli</taxon>
        <taxon>Bacillales</taxon>
        <taxon>Bacillaceae</taxon>
        <taxon>Oceanobacillus</taxon>
    </lineage>
</organism>
<dbReference type="InterPro" id="IPR010016">
    <property type="entry name" value="PxpB"/>
</dbReference>
<gene>
    <name evidence="5" type="primary">kipI_1</name>
    <name evidence="5" type="ORF">BN997_00887</name>
</gene>
<dbReference type="GO" id="GO:0005524">
    <property type="term" value="F:ATP binding"/>
    <property type="evidence" value="ECO:0007669"/>
    <property type="project" value="UniProtKB-KW"/>
</dbReference>
<evidence type="ECO:0000313" key="6">
    <source>
        <dbReference type="Proteomes" id="UP000040453"/>
    </source>
</evidence>